<gene>
    <name evidence="1" type="ORF">HDA36_003722</name>
</gene>
<dbReference type="EMBL" id="JACHDB010000001">
    <property type="protein sequence ID" value="MBB5433638.1"/>
    <property type="molecule type" value="Genomic_DNA"/>
</dbReference>
<dbReference type="Proteomes" id="UP000572635">
    <property type="component" value="Unassembled WGS sequence"/>
</dbReference>
<sequence length="102" mass="11328">MSHPIDDAEQLIANAEEEFPPPLRSRLIAKLRKGEHIDDAAEDLGMTPQQVFSAARILASFGDQLDATLTAERDPDLPHGTVTGFNKRCRCPQCRAAVNRRF</sequence>
<comment type="caution">
    <text evidence="1">The sequence shown here is derived from an EMBL/GenBank/DDBJ whole genome shotgun (WGS) entry which is preliminary data.</text>
</comment>
<keyword evidence="2" id="KW-1185">Reference proteome</keyword>
<evidence type="ECO:0000313" key="2">
    <source>
        <dbReference type="Proteomes" id="UP000572635"/>
    </source>
</evidence>
<reference evidence="1 2" key="1">
    <citation type="submission" date="2020-08" db="EMBL/GenBank/DDBJ databases">
        <title>Sequencing the genomes of 1000 actinobacteria strains.</title>
        <authorList>
            <person name="Klenk H.-P."/>
        </authorList>
    </citation>
    <scope>NUCLEOTIDE SEQUENCE [LARGE SCALE GENOMIC DNA]</scope>
    <source>
        <strain evidence="1 2">DSM 44551</strain>
    </source>
</reference>
<proteinExistence type="predicted"/>
<dbReference type="AlphaFoldDB" id="A0A7W8QPR4"/>
<protein>
    <submittedName>
        <fullName evidence="1">Uncharacterized protein</fullName>
    </submittedName>
</protein>
<dbReference type="RefSeq" id="WP_184393562.1">
    <property type="nucleotide sequence ID" value="NZ_BAAAJD010000189.1"/>
</dbReference>
<organism evidence="1 2">
    <name type="scientific">Nocardiopsis composta</name>
    <dbReference type="NCBI Taxonomy" id="157465"/>
    <lineage>
        <taxon>Bacteria</taxon>
        <taxon>Bacillati</taxon>
        <taxon>Actinomycetota</taxon>
        <taxon>Actinomycetes</taxon>
        <taxon>Streptosporangiales</taxon>
        <taxon>Nocardiopsidaceae</taxon>
        <taxon>Nocardiopsis</taxon>
    </lineage>
</organism>
<name>A0A7W8QPR4_9ACTN</name>
<evidence type="ECO:0000313" key="1">
    <source>
        <dbReference type="EMBL" id="MBB5433638.1"/>
    </source>
</evidence>
<accession>A0A7W8QPR4</accession>